<evidence type="ECO:0000256" key="4">
    <source>
        <dbReference type="ARBA" id="ARBA00022801"/>
    </source>
</evidence>
<evidence type="ECO:0000256" key="1">
    <source>
        <dbReference type="ARBA" id="ARBA00001695"/>
    </source>
</evidence>
<protein>
    <recommendedName>
        <fullName evidence="3 6">Arabinogalactan endo-beta-1,4-galactanase</fullName>
        <ecNumber evidence="3 6">3.2.1.89</ecNumber>
    </recommendedName>
</protein>
<dbReference type="GO" id="GO:0015926">
    <property type="term" value="F:glucosidase activity"/>
    <property type="evidence" value="ECO:0007669"/>
    <property type="project" value="InterPro"/>
</dbReference>
<evidence type="ECO:0000256" key="6">
    <source>
        <dbReference type="RuleBase" id="RU361192"/>
    </source>
</evidence>
<dbReference type="SUPFAM" id="SSF51445">
    <property type="entry name" value="(Trans)glycosidases"/>
    <property type="match status" value="1"/>
</dbReference>
<comment type="catalytic activity">
    <reaction evidence="1 6">
        <text>The enzyme specifically hydrolyzes (1-&gt;4)-beta-D-galactosidic linkages in type I arabinogalactans.</text>
        <dbReference type="EC" id="3.2.1.89"/>
    </reaction>
</comment>
<dbReference type="EMBL" id="JAMXLR010000029">
    <property type="protein sequence ID" value="MCO6044041.1"/>
    <property type="molecule type" value="Genomic_DNA"/>
</dbReference>
<evidence type="ECO:0000313" key="7">
    <source>
        <dbReference type="EMBL" id="MCO6044041.1"/>
    </source>
</evidence>
<keyword evidence="5 6" id="KW-0326">Glycosidase</keyword>
<evidence type="ECO:0000256" key="3">
    <source>
        <dbReference type="ARBA" id="ARBA00012556"/>
    </source>
</evidence>
<dbReference type="Proteomes" id="UP001155241">
    <property type="component" value="Unassembled WGS sequence"/>
</dbReference>
<dbReference type="EC" id="3.2.1.89" evidence="3 6"/>
<organism evidence="7 8">
    <name type="scientific">Aeoliella straminimaris</name>
    <dbReference type="NCBI Taxonomy" id="2954799"/>
    <lineage>
        <taxon>Bacteria</taxon>
        <taxon>Pseudomonadati</taxon>
        <taxon>Planctomycetota</taxon>
        <taxon>Planctomycetia</taxon>
        <taxon>Pirellulales</taxon>
        <taxon>Lacipirellulaceae</taxon>
        <taxon>Aeoliella</taxon>
    </lineage>
</organism>
<keyword evidence="8" id="KW-1185">Reference proteome</keyword>
<evidence type="ECO:0000256" key="5">
    <source>
        <dbReference type="ARBA" id="ARBA00023295"/>
    </source>
</evidence>
<feature type="signal peptide" evidence="6">
    <location>
        <begin position="1"/>
        <end position="26"/>
    </location>
</feature>
<keyword evidence="4 6" id="KW-0378">Hydrolase</keyword>
<name>A0A9X2FGT8_9BACT</name>
<dbReference type="PANTHER" id="PTHR34983">
    <property type="entry name" value="ARABINOGALACTAN ENDO-BETA-1,4-GALACTANASE A"/>
    <property type="match status" value="1"/>
</dbReference>
<comment type="caution">
    <text evidence="7">The sequence shown here is derived from an EMBL/GenBank/DDBJ whole genome shotgun (WGS) entry which is preliminary data.</text>
</comment>
<dbReference type="InterPro" id="IPR011683">
    <property type="entry name" value="Glyco_hydro_53"/>
</dbReference>
<dbReference type="GO" id="GO:0045490">
    <property type="term" value="P:pectin catabolic process"/>
    <property type="evidence" value="ECO:0007669"/>
    <property type="project" value="TreeGrafter"/>
</dbReference>
<comment type="similarity">
    <text evidence="2 6">Belongs to the glycosyl hydrolase 53 family.</text>
</comment>
<proteinExistence type="inferred from homology"/>
<evidence type="ECO:0000256" key="2">
    <source>
        <dbReference type="ARBA" id="ARBA00010687"/>
    </source>
</evidence>
<dbReference type="GO" id="GO:0031218">
    <property type="term" value="F:arabinogalactan endo-1,4-beta-galactosidase activity"/>
    <property type="evidence" value="ECO:0007669"/>
    <property type="project" value="UniProtKB-EC"/>
</dbReference>
<dbReference type="PANTHER" id="PTHR34983:SF1">
    <property type="entry name" value="ARABINOGALACTAN ENDO-BETA-1,4-GALACTANASE A"/>
    <property type="match status" value="1"/>
</dbReference>
<dbReference type="RefSeq" id="WP_252852146.1">
    <property type="nucleotide sequence ID" value="NZ_JAMXLR010000029.1"/>
</dbReference>
<keyword evidence="6" id="KW-0732">Signal</keyword>
<dbReference type="InterPro" id="IPR017853">
    <property type="entry name" value="GH"/>
</dbReference>
<sequence length="369" mass="41675">MHITPLRVCAAQVAVLLCLIASPTCGEGLPYGNEYAFGVDVSFVKSSVDRGGEYRDADEVKPPLSIFRDHGYNWGRVHLCNAPVRRLPQTLEYVIASGQALKQHGMKFHLDLMFSNGWANPTTQPTPSLWEDMEHEQRVQAVYEFCRDTLTALRNADAMPDMVQVGNEIGNGFLWPDGRLCPEQDKPSNWSNVADYLKAGVKGIREAAGDQPIEIMIHVDHGGDVSLTRGFYDRMKRHGVEYDVIGLSFYPWSHGTLMDLRANLHAAALRYNKPIIVVETGYHFRPSRYFEDVRPPFPETPSGQRQWLEAVNEIVVNTPNGLGRGVFWWEPMMRGRGYFDADGHVLPIIHALEKYALPIRRADGQTRLQ</sequence>
<dbReference type="AlphaFoldDB" id="A0A9X2FGT8"/>
<dbReference type="Gene3D" id="3.20.20.80">
    <property type="entry name" value="Glycosidases"/>
    <property type="match status" value="1"/>
</dbReference>
<dbReference type="Pfam" id="PF07745">
    <property type="entry name" value="Glyco_hydro_53"/>
    <property type="match status" value="1"/>
</dbReference>
<feature type="chain" id="PRO_5041015026" description="Arabinogalactan endo-beta-1,4-galactanase" evidence="6">
    <location>
        <begin position="27"/>
        <end position="369"/>
    </location>
</feature>
<reference evidence="7" key="1">
    <citation type="submission" date="2022-06" db="EMBL/GenBank/DDBJ databases">
        <title>Aeoliella straminimaris, a novel planctomycete from sediments.</title>
        <authorList>
            <person name="Vitorino I.R."/>
            <person name="Lage O.M."/>
        </authorList>
    </citation>
    <scope>NUCLEOTIDE SEQUENCE</scope>
    <source>
        <strain evidence="7">ICT_H6.2</strain>
    </source>
</reference>
<accession>A0A9X2FGT8</accession>
<evidence type="ECO:0000313" key="8">
    <source>
        <dbReference type="Proteomes" id="UP001155241"/>
    </source>
</evidence>
<gene>
    <name evidence="7" type="ORF">NG895_08980</name>
</gene>